<comment type="caution">
    <text evidence="3">The sequence shown here is derived from an EMBL/GenBank/DDBJ whole genome shotgun (WGS) entry which is preliminary data.</text>
</comment>
<evidence type="ECO:0000313" key="3">
    <source>
        <dbReference type="EMBL" id="GII80147.1"/>
    </source>
</evidence>
<accession>A0A919R5M9</accession>
<sequence>MRPGGAGALGGARVRRPLCYRRAHSSALRKGTGTMALNRDFVGRTFPAATPYEVSRVKIKEFAAAIGDQNPIYRDPEAARAAGHPDVIAPPTFPIVFSLAGAGAALADPELGLDFSMVVHGEQRFHYTRPVRAGDELLCVSTISDIRSVGRNELLTVTSEVTTVAGEPVCTTYNTLIERGGAA</sequence>
<evidence type="ECO:0000256" key="1">
    <source>
        <dbReference type="HAMAP-Rule" id="MF_00799"/>
    </source>
</evidence>
<keyword evidence="4" id="KW-1185">Reference proteome</keyword>
<dbReference type="InterPro" id="IPR050965">
    <property type="entry name" value="UPF0336/Enoyl-CoA_hydratase"/>
</dbReference>
<gene>
    <name evidence="3" type="ORF">Sru01_51290</name>
</gene>
<protein>
    <recommendedName>
        <fullName evidence="1">UPF0336 protein Sru01_51290</fullName>
    </recommendedName>
</protein>
<dbReference type="Pfam" id="PF13452">
    <property type="entry name" value="FAS1_DH_region"/>
    <property type="match status" value="1"/>
</dbReference>
<feature type="domain" description="FAS1-like dehydratase" evidence="2">
    <location>
        <begin position="41"/>
        <end position="171"/>
    </location>
</feature>
<dbReference type="InterPro" id="IPR016709">
    <property type="entry name" value="HadA-like"/>
</dbReference>
<name>A0A919R5M9_9ACTN</name>
<dbReference type="HAMAP" id="MF_00799">
    <property type="entry name" value="UPF0336"/>
    <property type="match status" value="1"/>
</dbReference>
<dbReference type="GO" id="GO:0019171">
    <property type="term" value="F:(3R)-hydroxyacyl-[acyl-carrier-protein] dehydratase activity"/>
    <property type="evidence" value="ECO:0007669"/>
    <property type="project" value="TreeGrafter"/>
</dbReference>
<evidence type="ECO:0000313" key="4">
    <source>
        <dbReference type="Proteomes" id="UP000655287"/>
    </source>
</evidence>
<proteinExistence type="inferred from homology"/>
<dbReference type="EMBL" id="BOOU01000068">
    <property type="protein sequence ID" value="GII80147.1"/>
    <property type="molecule type" value="Genomic_DNA"/>
</dbReference>
<dbReference type="InterPro" id="IPR039569">
    <property type="entry name" value="FAS1-like_DH_region"/>
</dbReference>
<dbReference type="SUPFAM" id="SSF54637">
    <property type="entry name" value="Thioesterase/thiol ester dehydrase-isomerase"/>
    <property type="match status" value="1"/>
</dbReference>
<dbReference type="PANTHER" id="PTHR43437:SF3">
    <property type="entry name" value="HYDROXYACYL-THIOESTER DEHYDRATASE TYPE 2, MITOCHONDRIAL"/>
    <property type="match status" value="1"/>
</dbReference>
<dbReference type="InterPro" id="IPR029069">
    <property type="entry name" value="HotDog_dom_sf"/>
</dbReference>
<organism evidence="3 4">
    <name type="scientific">Sphaerisporangium rufum</name>
    <dbReference type="NCBI Taxonomy" id="1381558"/>
    <lineage>
        <taxon>Bacteria</taxon>
        <taxon>Bacillati</taxon>
        <taxon>Actinomycetota</taxon>
        <taxon>Actinomycetes</taxon>
        <taxon>Streptosporangiales</taxon>
        <taxon>Streptosporangiaceae</taxon>
        <taxon>Sphaerisporangium</taxon>
    </lineage>
</organism>
<dbReference type="CDD" id="cd03441">
    <property type="entry name" value="R_hydratase_like"/>
    <property type="match status" value="1"/>
</dbReference>
<comment type="similarity">
    <text evidence="1">Belongs to the UPF0336 family.</text>
</comment>
<reference evidence="3" key="1">
    <citation type="submission" date="2021-01" db="EMBL/GenBank/DDBJ databases">
        <title>Whole genome shotgun sequence of Sphaerisporangium rufum NBRC 109079.</title>
        <authorList>
            <person name="Komaki H."/>
            <person name="Tamura T."/>
        </authorList>
    </citation>
    <scope>NUCLEOTIDE SEQUENCE</scope>
    <source>
        <strain evidence="3">NBRC 109079</strain>
    </source>
</reference>
<dbReference type="PANTHER" id="PTHR43437">
    <property type="entry name" value="HYDROXYACYL-THIOESTER DEHYDRATASE TYPE 2, MITOCHONDRIAL-RELATED"/>
    <property type="match status" value="1"/>
</dbReference>
<evidence type="ECO:0000259" key="2">
    <source>
        <dbReference type="Pfam" id="PF13452"/>
    </source>
</evidence>
<dbReference type="Proteomes" id="UP000655287">
    <property type="component" value="Unassembled WGS sequence"/>
</dbReference>
<dbReference type="GO" id="GO:0006633">
    <property type="term" value="P:fatty acid biosynthetic process"/>
    <property type="evidence" value="ECO:0007669"/>
    <property type="project" value="TreeGrafter"/>
</dbReference>
<dbReference type="Gene3D" id="3.10.129.10">
    <property type="entry name" value="Hotdog Thioesterase"/>
    <property type="match status" value="1"/>
</dbReference>
<dbReference type="AlphaFoldDB" id="A0A919R5M9"/>